<dbReference type="GO" id="GO:0004411">
    <property type="term" value="F:homogentisate 1,2-dioxygenase activity"/>
    <property type="evidence" value="ECO:0007669"/>
    <property type="project" value="UniProtKB-EC"/>
</dbReference>
<evidence type="ECO:0000256" key="9">
    <source>
        <dbReference type="PIRSR" id="PIRSR605708-2"/>
    </source>
</evidence>
<dbReference type="InterPro" id="IPR046452">
    <property type="entry name" value="HgmA_N"/>
</dbReference>
<dbReference type="Pfam" id="PF20510">
    <property type="entry name" value="HgmA_N"/>
    <property type="match status" value="1"/>
</dbReference>
<evidence type="ECO:0000256" key="6">
    <source>
        <dbReference type="ARBA" id="ARBA00022964"/>
    </source>
</evidence>
<dbReference type="STRING" id="5539.A0A3E2HLB2"/>
<evidence type="ECO:0000256" key="5">
    <source>
        <dbReference type="ARBA" id="ARBA00022723"/>
    </source>
</evidence>
<keyword evidence="6" id="KW-0223">Dioxygenase</keyword>
<evidence type="ECO:0000256" key="1">
    <source>
        <dbReference type="ARBA" id="ARBA00001962"/>
    </source>
</evidence>
<evidence type="ECO:0000256" key="7">
    <source>
        <dbReference type="ARBA" id="ARBA00023002"/>
    </source>
</evidence>
<evidence type="ECO:0000256" key="4">
    <source>
        <dbReference type="ARBA" id="ARBA00013127"/>
    </source>
</evidence>
<comment type="caution">
    <text evidence="12">The sequence shown here is derived from an EMBL/GenBank/DDBJ whole genome shotgun (WGS) entry which is preliminary data.</text>
</comment>
<gene>
    <name evidence="12" type="ORF">B7463_g2152</name>
</gene>
<feature type="domain" description="Homogentisate 1,2-dioxygenase N-terminal" evidence="11">
    <location>
        <begin position="37"/>
        <end position="311"/>
    </location>
</feature>
<dbReference type="CDD" id="cd07000">
    <property type="entry name" value="cupin_HGO_N"/>
    <property type="match status" value="1"/>
</dbReference>
<dbReference type="EC" id="1.13.11.5" evidence="4"/>
<sequence length="489" mass="54147">MQLTNCEPINGSTKSTYGGSAMSGYITTPTLQDPYHYAVGFGNRFVSEAVPDTLPKDGRNVPQRAENGLYIEQLNGTSFVTARKDMLNVWFHRIRPAVAHKPLKALSVSHDITARFSIQNDNVRFTPFSYEWGPLDTPPPSHPVSFWQGIKTMAGHGDPTNKEGLAVHQYAANVSMGNQAFVNHDGDFLIIPQKGRLDIQTESGRLMVMIGELCVIQAGLRFKVSLPDGYAHGYIQEIFGSHYELPDLGPVGSNGLALPQDFQVPVASYDLDDSPWEVILKLAGELYHYEQNHTPFDVVGWHGNYVPYKYAMEKLLSLTSSKDQLDPSAYTVLTAKSKINGVSLTDLCVFAPRWVHSLNAFRPPYYHRTMATEMMGMVYGKYAGSAKTLEPGALTCDNAYVAHGESYTAWLKGTTAELDPVLQGADSLSFMLHMSSHVGVTKFAMESHKYPKPPAEHFWDDLQGHFLDHTVVMNERLAKAGMPAIGQRA</sequence>
<comment type="cofactor">
    <cofactor evidence="1 9">
        <name>Fe cation</name>
        <dbReference type="ChEBI" id="CHEBI:24875"/>
    </cofactor>
</comment>
<feature type="non-terminal residue" evidence="12">
    <location>
        <position position="489"/>
    </location>
</feature>
<dbReference type="UniPathway" id="UPA00139">
    <property type="reaction ID" value="UER00339"/>
</dbReference>
<dbReference type="InterPro" id="IPR046451">
    <property type="entry name" value="HgmA_C"/>
</dbReference>
<dbReference type="GO" id="GO:0006559">
    <property type="term" value="P:L-phenylalanine catabolic process"/>
    <property type="evidence" value="ECO:0007669"/>
    <property type="project" value="UniProtKB-UniPathway"/>
</dbReference>
<keyword evidence="13" id="KW-1185">Reference proteome</keyword>
<dbReference type="AlphaFoldDB" id="A0A3E2HLB2"/>
<dbReference type="InterPro" id="IPR011051">
    <property type="entry name" value="RmlC_Cupin_sf"/>
</dbReference>
<feature type="binding site" evidence="9">
    <location>
        <position position="367"/>
    </location>
    <ligand>
        <name>homogentisate</name>
        <dbReference type="ChEBI" id="CHEBI:16169"/>
    </ligand>
</feature>
<dbReference type="GO" id="GO:0006570">
    <property type="term" value="P:tyrosine metabolic process"/>
    <property type="evidence" value="ECO:0007669"/>
    <property type="project" value="InterPro"/>
</dbReference>
<dbReference type="Proteomes" id="UP000258309">
    <property type="component" value="Unassembled WGS sequence"/>
</dbReference>
<feature type="binding site" evidence="9">
    <location>
        <position position="382"/>
    </location>
    <ligand>
        <name>homogentisate</name>
        <dbReference type="ChEBI" id="CHEBI:16169"/>
    </ligand>
</feature>
<dbReference type="Gene3D" id="2.60.120.10">
    <property type="entry name" value="Jelly Rolls"/>
    <property type="match status" value="1"/>
</dbReference>
<evidence type="ECO:0000259" key="10">
    <source>
        <dbReference type="Pfam" id="PF04209"/>
    </source>
</evidence>
<feature type="binding site" evidence="9">
    <location>
        <position position="403"/>
    </location>
    <ligand>
        <name>Fe cation</name>
        <dbReference type="ChEBI" id="CHEBI:24875"/>
    </ligand>
</feature>
<evidence type="ECO:0000259" key="11">
    <source>
        <dbReference type="Pfam" id="PF20510"/>
    </source>
</evidence>
<protein>
    <recommendedName>
        <fullName evidence="4">homogentisate 1,2-dioxygenase</fullName>
        <ecNumber evidence="4">1.13.11.5</ecNumber>
    </recommendedName>
</protein>
<dbReference type="PANTHER" id="PTHR11056:SF0">
    <property type="entry name" value="HOMOGENTISATE 1,2-DIOXYGENASE"/>
    <property type="match status" value="1"/>
</dbReference>
<dbReference type="InterPro" id="IPR005708">
    <property type="entry name" value="Homogentis_dOase"/>
</dbReference>
<dbReference type="GO" id="GO:0046872">
    <property type="term" value="F:metal ion binding"/>
    <property type="evidence" value="ECO:0007669"/>
    <property type="project" value="UniProtKB-KW"/>
</dbReference>
<evidence type="ECO:0000313" key="13">
    <source>
        <dbReference type="Proteomes" id="UP000258309"/>
    </source>
</evidence>
<dbReference type="PANTHER" id="PTHR11056">
    <property type="entry name" value="HOMOGENTISATE 1,2-DIOXYGENASE"/>
    <property type="match status" value="1"/>
</dbReference>
<keyword evidence="7" id="KW-0560">Oxidoreductase</keyword>
<proteinExistence type="inferred from homology"/>
<name>A0A3E2HLB2_SCYLI</name>
<comment type="pathway">
    <text evidence="2">Amino-acid degradation; L-phenylalanine degradation; acetoacetate and fumarate from L-phenylalanine: step 4/6.</text>
</comment>
<accession>A0A3E2HLB2</accession>
<evidence type="ECO:0000256" key="8">
    <source>
        <dbReference type="ARBA" id="ARBA00023004"/>
    </source>
</evidence>
<dbReference type="EMBL" id="NCSJ02000024">
    <property type="protein sequence ID" value="RFU34184.1"/>
    <property type="molecule type" value="Genomic_DNA"/>
</dbReference>
<evidence type="ECO:0000256" key="2">
    <source>
        <dbReference type="ARBA" id="ARBA00004704"/>
    </source>
</evidence>
<dbReference type="OMA" id="YHRNMAT"/>
<dbReference type="SUPFAM" id="SSF51182">
    <property type="entry name" value="RmlC-like cupins"/>
    <property type="match status" value="1"/>
</dbReference>
<dbReference type="Pfam" id="PF04209">
    <property type="entry name" value="HgmA_C"/>
    <property type="match status" value="1"/>
</dbReference>
<evidence type="ECO:0000256" key="3">
    <source>
        <dbReference type="ARBA" id="ARBA00007757"/>
    </source>
</evidence>
<comment type="similarity">
    <text evidence="3">Belongs to the homogentisate dioxygenase family.</text>
</comment>
<feature type="binding site" evidence="9">
    <location>
        <position position="403"/>
    </location>
    <ligand>
        <name>homogentisate</name>
        <dbReference type="ChEBI" id="CHEBI:16169"/>
    </ligand>
</feature>
<feature type="binding site" evidence="9">
    <location>
        <position position="373"/>
    </location>
    <ligand>
        <name>Fe cation</name>
        <dbReference type="ChEBI" id="CHEBI:24875"/>
    </ligand>
</feature>
<keyword evidence="8 9" id="KW-0408">Iron</keyword>
<organism evidence="12 13">
    <name type="scientific">Scytalidium lignicola</name>
    <name type="common">Hyphomycete</name>
    <dbReference type="NCBI Taxonomy" id="5539"/>
    <lineage>
        <taxon>Eukaryota</taxon>
        <taxon>Fungi</taxon>
        <taxon>Dikarya</taxon>
        <taxon>Ascomycota</taxon>
        <taxon>Pezizomycotina</taxon>
        <taxon>Leotiomycetes</taxon>
        <taxon>Leotiomycetes incertae sedis</taxon>
        <taxon>Scytalidium</taxon>
    </lineage>
</organism>
<evidence type="ECO:0000313" key="12">
    <source>
        <dbReference type="EMBL" id="RFU34184.1"/>
    </source>
</evidence>
<feature type="domain" description="Homogentisate 1,2-dioxygenase C-terminal" evidence="10">
    <location>
        <begin position="321"/>
        <end position="466"/>
    </location>
</feature>
<dbReference type="OrthoDB" id="1689029at2759"/>
<dbReference type="GO" id="GO:0005737">
    <property type="term" value="C:cytoplasm"/>
    <property type="evidence" value="ECO:0007669"/>
    <property type="project" value="TreeGrafter"/>
</dbReference>
<dbReference type="InterPro" id="IPR014710">
    <property type="entry name" value="RmlC-like_jellyroll"/>
</dbReference>
<feature type="non-terminal residue" evidence="12">
    <location>
        <position position="1"/>
    </location>
</feature>
<keyword evidence="5 9" id="KW-0479">Metal-binding</keyword>
<reference evidence="12 13" key="1">
    <citation type="submission" date="2018-05" db="EMBL/GenBank/DDBJ databases">
        <title>Draft genome sequence of Scytalidium lignicola DSM 105466, a ubiquitous saprotrophic fungus.</title>
        <authorList>
            <person name="Buettner E."/>
            <person name="Gebauer A.M."/>
            <person name="Hofrichter M."/>
            <person name="Liers C."/>
            <person name="Kellner H."/>
        </authorList>
    </citation>
    <scope>NUCLEOTIDE SEQUENCE [LARGE SCALE GENOMIC DNA]</scope>
    <source>
        <strain evidence="12 13">DSM 105466</strain>
    </source>
</reference>